<dbReference type="GeneID" id="63733537"/>
<organism evidence="1 2">
    <name type="scientific">Aspergillus versicolor CBS 583.65</name>
    <dbReference type="NCBI Taxonomy" id="1036611"/>
    <lineage>
        <taxon>Eukaryota</taxon>
        <taxon>Fungi</taxon>
        <taxon>Dikarya</taxon>
        <taxon>Ascomycota</taxon>
        <taxon>Pezizomycotina</taxon>
        <taxon>Eurotiomycetes</taxon>
        <taxon>Eurotiomycetidae</taxon>
        <taxon>Eurotiales</taxon>
        <taxon>Aspergillaceae</taxon>
        <taxon>Aspergillus</taxon>
        <taxon>Aspergillus subgen. Nidulantes</taxon>
    </lineage>
</organism>
<dbReference type="VEuPathDB" id="FungiDB:ASPVEDRAFT_872672"/>
<dbReference type="AlphaFoldDB" id="A0A1L9P5C3"/>
<evidence type="ECO:0000313" key="1">
    <source>
        <dbReference type="EMBL" id="OJI96731.1"/>
    </source>
</evidence>
<reference evidence="2" key="1">
    <citation type="journal article" date="2017" name="Genome Biol.">
        <title>Comparative genomics reveals high biological diversity and specific adaptations in the industrially and medically important fungal genus Aspergillus.</title>
        <authorList>
            <person name="de Vries R.P."/>
            <person name="Riley R."/>
            <person name="Wiebenga A."/>
            <person name="Aguilar-Osorio G."/>
            <person name="Amillis S."/>
            <person name="Uchima C.A."/>
            <person name="Anderluh G."/>
            <person name="Asadollahi M."/>
            <person name="Askin M."/>
            <person name="Barry K."/>
            <person name="Battaglia E."/>
            <person name="Bayram O."/>
            <person name="Benocci T."/>
            <person name="Braus-Stromeyer S.A."/>
            <person name="Caldana C."/>
            <person name="Canovas D."/>
            <person name="Cerqueira G.C."/>
            <person name="Chen F."/>
            <person name="Chen W."/>
            <person name="Choi C."/>
            <person name="Clum A."/>
            <person name="Dos Santos R.A."/>
            <person name="Damasio A.R."/>
            <person name="Diallinas G."/>
            <person name="Emri T."/>
            <person name="Fekete E."/>
            <person name="Flipphi M."/>
            <person name="Freyberg S."/>
            <person name="Gallo A."/>
            <person name="Gournas C."/>
            <person name="Habgood R."/>
            <person name="Hainaut M."/>
            <person name="Harispe M.L."/>
            <person name="Henrissat B."/>
            <person name="Hilden K.S."/>
            <person name="Hope R."/>
            <person name="Hossain A."/>
            <person name="Karabika E."/>
            <person name="Karaffa L."/>
            <person name="Karanyi Z."/>
            <person name="Krasevec N."/>
            <person name="Kuo A."/>
            <person name="Kusch H."/>
            <person name="LaButti K."/>
            <person name="Lagendijk E.L."/>
            <person name="Lapidus A."/>
            <person name="Levasseur A."/>
            <person name="Lindquist E."/>
            <person name="Lipzen A."/>
            <person name="Logrieco A.F."/>
            <person name="MacCabe A."/>
            <person name="Maekelae M.R."/>
            <person name="Malavazi I."/>
            <person name="Melin P."/>
            <person name="Meyer V."/>
            <person name="Mielnichuk N."/>
            <person name="Miskei M."/>
            <person name="Molnar A.P."/>
            <person name="Mule G."/>
            <person name="Ngan C.Y."/>
            <person name="Orejas M."/>
            <person name="Orosz E."/>
            <person name="Ouedraogo J.P."/>
            <person name="Overkamp K.M."/>
            <person name="Park H.-S."/>
            <person name="Perrone G."/>
            <person name="Piumi F."/>
            <person name="Punt P.J."/>
            <person name="Ram A.F."/>
            <person name="Ramon A."/>
            <person name="Rauscher S."/>
            <person name="Record E."/>
            <person name="Riano-Pachon D.M."/>
            <person name="Robert V."/>
            <person name="Roehrig J."/>
            <person name="Ruller R."/>
            <person name="Salamov A."/>
            <person name="Salih N.S."/>
            <person name="Samson R.A."/>
            <person name="Sandor E."/>
            <person name="Sanguinetti M."/>
            <person name="Schuetze T."/>
            <person name="Sepcic K."/>
            <person name="Shelest E."/>
            <person name="Sherlock G."/>
            <person name="Sophianopoulou V."/>
            <person name="Squina F.M."/>
            <person name="Sun H."/>
            <person name="Susca A."/>
            <person name="Todd R.B."/>
            <person name="Tsang A."/>
            <person name="Unkles S.E."/>
            <person name="van de Wiele N."/>
            <person name="van Rossen-Uffink D."/>
            <person name="Oliveira J.V."/>
            <person name="Vesth T.C."/>
            <person name="Visser J."/>
            <person name="Yu J.-H."/>
            <person name="Zhou M."/>
            <person name="Andersen M.R."/>
            <person name="Archer D.B."/>
            <person name="Baker S.E."/>
            <person name="Benoit I."/>
            <person name="Brakhage A.A."/>
            <person name="Braus G.H."/>
            <person name="Fischer R."/>
            <person name="Frisvad J.C."/>
            <person name="Goldman G.H."/>
            <person name="Houbraken J."/>
            <person name="Oakley B."/>
            <person name="Pocsi I."/>
            <person name="Scazzocchio C."/>
            <person name="Seiboth B."/>
            <person name="vanKuyk P.A."/>
            <person name="Wortman J."/>
            <person name="Dyer P.S."/>
            <person name="Grigoriev I.V."/>
        </authorList>
    </citation>
    <scope>NUCLEOTIDE SEQUENCE [LARGE SCALE GENOMIC DNA]</scope>
    <source>
        <strain evidence="2">CBS 583.65</strain>
    </source>
</reference>
<keyword evidence="2" id="KW-1185">Reference proteome</keyword>
<dbReference type="Proteomes" id="UP000184073">
    <property type="component" value="Unassembled WGS sequence"/>
</dbReference>
<evidence type="ECO:0000313" key="2">
    <source>
        <dbReference type="Proteomes" id="UP000184073"/>
    </source>
</evidence>
<proteinExistence type="predicted"/>
<gene>
    <name evidence="1" type="ORF">ASPVEDRAFT_872672</name>
</gene>
<name>A0A1L9P5C3_ASPVE</name>
<dbReference type="EMBL" id="KV878125">
    <property type="protein sequence ID" value="OJI96731.1"/>
    <property type="molecule type" value="Genomic_DNA"/>
</dbReference>
<dbReference type="RefSeq" id="XP_040662494.1">
    <property type="nucleotide sequence ID" value="XM_040818026.1"/>
</dbReference>
<sequence length="166" mass="18312">MNKYKLVLLAEHYRLGYYASLQYQGDSSRCIAGLEVNNAPNLWCISSRQKLNAVPGLAIQFRMILPFVITGDGTSHTHQAAKDIHCPGLCVRTSNTNKPVMKRHSPRKLFPCSTIRLPICAAGWLNELGLSRQPASIRLASCIFSSSIRRTRIQIPGSESAAAISM</sequence>
<accession>A0A1L9P5C3</accession>
<protein>
    <submittedName>
        <fullName evidence="1">Uncharacterized protein</fullName>
    </submittedName>
</protein>